<protein>
    <recommendedName>
        <fullName evidence="3">DUF4928 domain-containing protein</fullName>
    </recommendedName>
</protein>
<name>A0A1H4D048_9BACT</name>
<dbReference type="EMBL" id="FNRL01000012">
    <property type="protein sequence ID" value="SEA65951.1"/>
    <property type="molecule type" value="Genomic_DNA"/>
</dbReference>
<dbReference type="Pfam" id="PF16280">
    <property type="entry name" value="DUF4928"/>
    <property type="match status" value="1"/>
</dbReference>
<dbReference type="STRING" id="408074.SAMN05660909_02864"/>
<evidence type="ECO:0000313" key="2">
    <source>
        <dbReference type="Proteomes" id="UP000199656"/>
    </source>
</evidence>
<keyword evidence="2" id="KW-1185">Reference proteome</keyword>
<dbReference type="InterPro" id="IPR032564">
    <property type="entry name" value="DUF4928"/>
</dbReference>
<evidence type="ECO:0008006" key="3">
    <source>
        <dbReference type="Google" id="ProtNLM"/>
    </source>
</evidence>
<gene>
    <name evidence="1" type="ORF">SAMN05660909_02864</name>
</gene>
<dbReference type="Proteomes" id="UP000199656">
    <property type="component" value="Unassembled WGS sequence"/>
</dbReference>
<sequence>MQANQPSTTFENWYNSLKTVKANGGPAIGTIAASLVLLDRLKKDYNLDIRSHLAAGGAQIKGVSGAAVATILKSFNEERPFAREGGRTNRGVLAEVKPLLEALESLSLEALTEFDRNAILSSFQEFLVERVRDFHNRQKLKLVFDSKRSTWQIIHQLIKAAQTENKGGPVAQHLVGAKLQLRFPDLQISNEPTSAADAPTNRWGDFSINNTIFHVTVAPMPAVFEKCQKNIDQGLKAYLLVPDSKLAAARELGEQLCGGLIAVESLESFISQNIEEISTFSNDQLRQNVISLVKIYNDRVDKVEIDKSLMIELPSNLND</sequence>
<dbReference type="RefSeq" id="WP_089762616.1">
    <property type="nucleotide sequence ID" value="NZ_BKAT01000019.1"/>
</dbReference>
<reference evidence="2" key="1">
    <citation type="submission" date="2016-10" db="EMBL/GenBank/DDBJ databases">
        <authorList>
            <person name="Varghese N."/>
            <person name="Submissions S."/>
        </authorList>
    </citation>
    <scope>NUCLEOTIDE SEQUENCE [LARGE SCALE GENOMIC DNA]</scope>
    <source>
        <strain evidence="2">DSM 23920</strain>
    </source>
</reference>
<proteinExistence type="predicted"/>
<evidence type="ECO:0000313" key="1">
    <source>
        <dbReference type="EMBL" id="SEA65951.1"/>
    </source>
</evidence>
<accession>A0A1H4D048</accession>
<dbReference type="AlphaFoldDB" id="A0A1H4D048"/>
<organism evidence="1 2">
    <name type="scientific">Chitinophaga terrae</name>
    <name type="common">ex Kim and Jung 2007</name>
    <dbReference type="NCBI Taxonomy" id="408074"/>
    <lineage>
        <taxon>Bacteria</taxon>
        <taxon>Pseudomonadati</taxon>
        <taxon>Bacteroidota</taxon>
        <taxon>Chitinophagia</taxon>
        <taxon>Chitinophagales</taxon>
        <taxon>Chitinophagaceae</taxon>
        <taxon>Chitinophaga</taxon>
    </lineage>
</organism>
<dbReference type="OrthoDB" id="4351134at2"/>